<evidence type="ECO:0000256" key="7">
    <source>
        <dbReference type="PROSITE-ProRule" id="PRU00289"/>
    </source>
</evidence>
<feature type="transmembrane region" description="Helical" evidence="8">
    <location>
        <begin position="95"/>
        <end position="114"/>
    </location>
</feature>
<accession>A0A5C0UF23</accession>
<comment type="function">
    <text evidence="5">Essential cell division protein that coordinates cell division and chromosome segregation. The N-terminus is involved in assembly of the cell-division machinery. The C-terminus functions as a DNA motor that moves dsDNA in an ATP-dependent manner towards the dif recombination site, which is located within the replication terminus region. Translocation stops specifically at Xer-dif sites, where FtsK interacts with the Xer recombinase, allowing activation of chromosome unlinking by recombination. FtsK orienting polar sequences (KOPS) guide the direction of DNA translocation. FtsK can remove proteins from DNA as it translocates, but translocation stops specifically at XerCD-dif site, thereby preventing removal of XerC and XerD from dif.</text>
</comment>
<dbReference type="GO" id="GO:0003677">
    <property type="term" value="F:DNA binding"/>
    <property type="evidence" value="ECO:0007669"/>
    <property type="project" value="UniProtKB-KW"/>
</dbReference>
<dbReference type="SMART" id="SM00382">
    <property type="entry name" value="AAA"/>
    <property type="match status" value="1"/>
</dbReference>
<evidence type="ECO:0000256" key="5">
    <source>
        <dbReference type="ARBA" id="ARBA00024784"/>
    </source>
</evidence>
<dbReference type="Gene3D" id="3.40.50.300">
    <property type="entry name" value="P-loop containing nucleotide triphosphate hydrolases"/>
    <property type="match status" value="1"/>
</dbReference>
<evidence type="ECO:0000313" key="11">
    <source>
        <dbReference type="Proteomes" id="UP000325004"/>
    </source>
</evidence>
<dbReference type="KEGG" id="cpri:FZC34_02180"/>
<dbReference type="InterPro" id="IPR027417">
    <property type="entry name" value="P-loop_NTPase"/>
</dbReference>
<keyword evidence="4" id="KW-0238">DNA-binding</keyword>
<feature type="transmembrane region" description="Helical" evidence="8">
    <location>
        <begin position="5"/>
        <end position="23"/>
    </location>
</feature>
<keyword evidence="8" id="KW-1133">Transmembrane helix</keyword>
<dbReference type="InterPro" id="IPR003593">
    <property type="entry name" value="AAA+_ATPase"/>
</dbReference>
<dbReference type="SUPFAM" id="SSF46785">
    <property type="entry name" value="Winged helix' DNA-binding domain"/>
    <property type="match status" value="1"/>
</dbReference>
<keyword evidence="3 7" id="KW-0067">ATP-binding</keyword>
<evidence type="ECO:0000256" key="2">
    <source>
        <dbReference type="ARBA" id="ARBA00022741"/>
    </source>
</evidence>
<dbReference type="Pfam" id="PF17854">
    <property type="entry name" value="FtsK_alpha"/>
    <property type="match status" value="1"/>
</dbReference>
<dbReference type="GO" id="GO:0005524">
    <property type="term" value="F:ATP binding"/>
    <property type="evidence" value="ECO:0007669"/>
    <property type="project" value="UniProtKB-UniRule"/>
</dbReference>
<dbReference type="SMART" id="SM00843">
    <property type="entry name" value="Ftsk_gamma"/>
    <property type="match status" value="1"/>
</dbReference>
<dbReference type="Proteomes" id="UP000325004">
    <property type="component" value="Chromosome"/>
</dbReference>
<evidence type="ECO:0000256" key="6">
    <source>
        <dbReference type="ARBA" id="ARBA00025923"/>
    </source>
</evidence>
<protein>
    <submittedName>
        <fullName evidence="10">DNA translocase FtsK</fullName>
    </submittedName>
</protein>
<keyword evidence="11" id="KW-1185">Reference proteome</keyword>
<keyword evidence="8" id="KW-0812">Transmembrane</keyword>
<dbReference type="InterPro" id="IPR018541">
    <property type="entry name" value="Ftsk_gamma"/>
</dbReference>
<dbReference type="InterPro" id="IPR036388">
    <property type="entry name" value="WH-like_DNA-bd_sf"/>
</dbReference>
<dbReference type="InterPro" id="IPR041027">
    <property type="entry name" value="FtsK_alpha"/>
</dbReference>
<dbReference type="EMBL" id="CP043316">
    <property type="protein sequence ID" value="QEK38706.1"/>
    <property type="molecule type" value="Genomic_DNA"/>
</dbReference>
<dbReference type="InterPro" id="IPR002543">
    <property type="entry name" value="FtsK_dom"/>
</dbReference>
<evidence type="ECO:0000256" key="1">
    <source>
        <dbReference type="ARBA" id="ARBA00006474"/>
    </source>
</evidence>
<evidence type="ECO:0000256" key="4">
    <source>
        <dbReference type="ARBA" id="ARBA00023125"/>
    </source>
</evidence>
<dbReference type="PANTHER" id="PTHR22683">
    <property type="entry name" value="SPORULATION PROTEIN RELATED"/>
    <property type="match status" value="1"/>
</dbReference>
<feature type="domain" description="FtsK" evidence="9">
    <location>
        <begin position="289"/>
        <end position="487"/>
    </location>
</feature>
<evidence type="ECO:0000256" key="3">
    <source>
        <dbReference type="ARBA" id="ARBA00022840"/>
    </source>
</evidence>
<dbReference type="OrthoDB" id="9807790at2"/>
<keyword evidence="8" id="KW-0472">Membrane</keyword>
<dbReference type="CDD" id="cd01127">
    <property type="entry name" value="TrwB_TraG_TraD_VirD4"/>
    <property type="match status" value="1"/>
</dbReference>
<organism evidence="10 11">
    <name type="scientific">Candidatus Cytomitobacter primus</name>
    <dbReference type="NCBI Taxonomy" id="2066024"/>
    <lineage>
        <taxon>Bacteria</taxon>
        <taxon>Pseudomonadati</taxon>
        <taxon>Pseudomonadota</taxon>
        <taxon>Alphaproteobacteria</taxon>
        <taxon>Holosporales</taxon>
        <taxon>Holosporaceae</taxon>
        <taxon>Candidatus Cytomitobacter</taxon>
    </lineage>
</organism>
<dbReference type="Gene3D" id="1.10.10.10">
    <property type="entry name" value="Winged helix-like DNA-binding domain superfamily/Winged helix DNA-binding domain"/>
    <property type="match status" value="1"/>
</dbReference>
<comment type="subunit">
    <text evidence="6">Homohexamer. Forms a ring that surrounds DNA.</text>
</comment>
<dbReference type="InterPro" id="IPR050206">
    <property type="entry name" value="FtsK/SpoIIIE/SftA"/>
</dbReference>
<evidence type="ECO:0000313" key="10">
    <source>
        <dbReference type="EMBL" id="QEK38706.1"/>
    </source>
</evidence>
<dbReference type="SUPFAM" id="SSF52540">
    <property type="entry name" value="P-loop containing nucleoside triphosphate hydrolases"/>
    <property type="match status" value="1"/>
</dbReference>
<dbReference type="Pfam" id="PF01580">
    <property type="entry name" value="FtsK_SpoIIIE"/>
    <property type="match status" value="1"/>
</dbReference>
<feature type="binding site" evidence="7">
    <location>
        <begin position="306"/>
        <end position="313"/>
    </location>
    <ligand>
        <name>ATP</name>
        <dbReference type="ChEBI" id="CHEBI:30616"/>
    </ligand>
</feature>
<comment type="similarity">
    <text evidence="1">Belongs to the FtsK/SpoIIIE/SftA family.</text>
</comment>
<sequence length="617" mass="69682">MIIKYLYSAISIMYMYCFFNSGWNSYHTLTALYDFFGLTILIAPFIPFLKLHSILLAVISSIILGDLDKFGIVRTFKFTNNMQLGGMFGMINKQFISAISAYIYVPILFLYLYYYGYKRIFKSGILGNHIFGNRTKSPETNKVKSVKSINKKAKTIKSSFMLPKVSFLSSSKSKRSESISKELLQKILNEYKVEGKLLNQHNGPVVTMFEFEPAPGVKASKIINLSDDIARSTESLSARISTIPGKNLLGIELPNKVRNLINLRDVLDSSVFQNNNCNLPLALGCDITGKPIIVDLNQMPHLLVSGTTGSGKSVSMHSMMLSLLYSKDPDDCKFILVDPKQLELSVYNGIPHLLTPVVTNPQEAVKVLKWAVQEMERRYKLLSEVEVRNISSFNEKVQRESFKAKTDKKYEKMPYLVIVVDEMADLMMTAGKEIEVSVQRLAQMARAAGIHIIMATQRPSVDVITGTIKSNFPVRITFQLASKIDSRTIMGDNSGAEQLLGKGDMLYLSPGYPTTRIQAPFVSDDEVQEITNFLKEQREPVYIELEVKEHNLDEEENNDPMYVQAVQVILRDKKVSISYIQRQLQIGYNRAARIVESMEEQGVVSKPDRSGKREILI</sequence>
<feature type="transmembrane region" description="Helical" evidence="8">
    <location>
        <begin position="35"/>
        <end position="64"/>
    </location>
</feature>
<keyword evidence="2 7" id="KW-0547">Nucleotide-binding</keyword>
<dbReference type="AlphaFoldDB" id="A0A5C0UF23"/>
<gene>
    <name evidence="10" type="ORF">FZC34_02180</name>
</gene>
<dbReference type="Pfam" id="PF09397">
    <property type="entry name" value="FtsK_gamma"/>
    <property type="match status" value="1"/>
</dbReference>
<reference evidence="10 11" key="1">
    <citation type="submission" date="2019-08" db="EMBL/GenBank/DDBJ databases">
        <title>Highly reduced genomes of protist endosymbionts show evolutionary convergence.</title>
        <authorList>
            <person name="George E."/>
            <person name="Husnik F."/>
            <person name="Tashyreva D."/>
            <person name="Prokopchuk G."/>
            <person name="Horak A."/>
            <person name="Kwong W.K."/>
            <person name="Lukes J."/>
            <person name="Keeling P.J."/>
        </authorList>
    </citation>
    <scope>NUCLEOTIDE SEQUENCE [LARGE SCALE GENOMIC DNA]</scope>
    <source>
        <strain evidence="10">1604LC</strain>
    </source>
</reference>
<dbReference type="PANTHER" id="PTHR22683:SF41">
    <property type="entry name" value="DNA TRANSLOCASE FTSK"/>
    <property type="match status" value="1"/>
</dbReference>
<dbReference type="Gene3D" id="3.30.980.40">
    <property type="match status" value="1"/>
</dbReference>
<proteinExistence type="inferred from homology"/>
<dbReference type="PROSITE" id="PS50901">
    <property type="entry name" value="FTSK"/>
    <property type="match status" value="1"/>
</dbReference>
<evidence type="ECO:0000259" key="9">
    <source>
        <dbReference type="PROSITE" id="PS50901"/>
    </source>
</evidence>
<dbReference type="InterPro" id="IPR036390">
    <property type="entry name" value="WH_DNA-bd_sf"/>
</dbReference>
<name>A0A5C0UF23_9PROT</name>
<evidence type="ECO:0000256" key="8">
    <source>
        <dbReference type="SAM" id="Phobius"/>
    </source>
</evidence>